<sequence length="143" mass="15100">MNFKIQGFFATLIIGSVSALTISDAISQKVNAQTTPSCNNATIKGSYGTKATGMIVEWPLAQVGLVKLDGRGNFQATSTYSVNNTVTKNETASGTYSVKQDCTVQIVLNGDTYSGIIVDGGKEVFLIATIPGAVVIDTWKKVN</sequence>
<feature type="signal peptide" evidence="1">
    <location>
        <begin position="1"/>
        <end position="19"/>
    </location>
</feature>
<reference evidence="2 3" key="1">
    <citation type="submission" date="2019-10" db="EMBL/GenBank/DDBJ databases">
        <title>Genomic and transcriptomic insights into the perfect genentic adaptation of a filamentous nitrogen-fixing cyanobacterium to rice fields.</title>
        <authorList>
            <person name="Chen Z."/>
        </authorList>
    </citation>
    <scope>NUCLEOTIDE SEQUENCE [LARGE SCALE GENOMIC DNA]</scope>
    <source>
        <strain evidence="2">CCNUC1</strain>
    </source>
</reference>
<name>A0A5P8W749_9NOSO</name>
<dbReference type="AlphaFoldDB" id="A0A5P8W749"/>
<proteinExistence type="predicted"/>
<feature type="chain" id="PRO_5025031436" evidence="1">
    <location>
        <begin position="20"/>
        <end position="143"/>
    </location>
</feature>
<evidence type="ECO:0000313" key="3">
    <source>
        <dbReference type="Proteomes" id="UP000326678"/>
    </source>
</evidence>
<dbReference type="KEGG" id="nsh:GXM_05896"/>
<gene>
    <name evidence="2" type="ORF">GXM_05896</name>
</gene>
<accession>A0A5P8W749</accession>
<dbReference type="EMBL" id="CP045226">
    <property type="protein sequence ID" value="QFS48402.1"/>
    <property type="molecule type" value="Genomic_DNA"/>
</dbReference>
<organism evidence="2 3">
    <name type="scientific">Nostoc sphaeroides CCNUC1</name>
    <dbReference type="NCBI Taxonomy" id="2653204"/>
    <lineage>
        <taxon>Bacteria</taxon>
        <taxon>Bacillati</taxon>
        <taxon>Cyanobacteriota</taxon>
        <taxon>Cyanophyceae</taxon>
        <taxon>Nostocales</taxon>
        <taxon>Nostocaceae</taxon>
        <taxon>Nostoc</taxon>
    </lineage>
</organism>
<evidence type="ECO:0000256" key="1">
    <source>
        <dbReference type="SAM" id="SignalP"/>
    </source>
</evidence>
<keyword evidence="1" id="KW-0732">Signal</keyword>
<dbReference type="Proteomes" id="UP000326678">
    <property type="component" value="Chromosome Gxm1"/>
</dbReference>
<protein>
    <submittedName>
        <fullName evidence="2">Uncharacterized protein</fullName>
    </submittedName>
</protein>
<keyword evidence="3" id="KW-1185">Reference proteome</keyword>
<evidence type="ECO:0000313" key="2">
    <source>
        <dbReference type="EMBL" id="QFS48402.1"/>
    </source>
</evidence>